<reference evidence="7" key="1">
    <citation type="journal article" date="2018" name="Proc. Natl. Acad. Sci. U.S.A.">
        <title>Linking secondary metabolites to gene clusters through genome sequencing of six diverse Aspergillus species.</title>
        <authorList>
            <person name="Kaerboelling I."/>
            <person name="Vesth T.C."/>
            <person name="Frisvad J.C."/>
            <person name="Nybo J.L."/>
            <person name="Theobald S."/>
            <person name="Kuo A."/>
            <person name="Bowyer P."/>
            <person name="Matsuda Y."/>
            <person name="Mondo S."/>
            <person name="Lyhne E.K."/>
            <person name="Kogle M.E."/>
            <person name="Clum A."/>
            <person name="Lipzen A."/>
            <person name="Salamov A."/>
            <person name="Ngan C.Y."/>
            <person name="Daum C."/>
            <person name="Chiniquy J."/>
            <person name="Barry K."/>
            <person name="LaButti K."/>
            <person name="Haridas S."/>
            <person name="Simmons B.A."/>
            <person name="Magnuson J.K."/>
            <person name="Mortensen U.H."/>
            <person name="Larsen T.O."/>
            <person name="Grigoriev I.V."/>
            <person name="Baker S.E."/>
            <person name="Andersen M.R."/>
        </authorList>
    </citation>
    <scope>NUCLEOTIDE SEQUENCE [LARGE SCALE GENOMIC DNA]</scope>
    <source>
        <strain evidence="7">IBT 16806</strain>
    </source>
</reference>
<dbReference type="OrthoDB" id="273010at2759"/>
<feature type="domain" description="Complex 1 LYR protein" evidence="5">
    <location>
        <begin position="9"/>
        <end position="68"/>
    </location>
</feature>
<dbReference type="GO" id="GO:0034553">
    <property type="term" value="P:mitochondrial respiratory chain complex II assembly"/>
    <property type="evidence" value="ECO:0007669"/>
    <property type="project" value="InterPro"/>
</dbReference>
<dbReference type="Proteomes" id="UP000234474">
    <property type="component" value="Unassembled WGS sequence"/>
</dbReference>
<comment type="caution">
    <text evidence="6">The sequence shown here is derived from an EMBL/GenBank/DDBJ whole genome shotgun (WGS) entry which is preliminary data.</text>
</comment>
<keyword evidence="3" id="KW-0143">Chaperone</keyword>
<dbReference type="STRING" id="1392255.A0A2I1CDN8"/>
<dbReference type="PANTHER" id="PTHR13675:SF1">
    <property type="entry name" value="SUCCINATE DEHYDROGENASE ASSEMBLY FACTOR 1, MITOCHONDRIAL"/>
    <property type="match status" value="1"/>
</dbReference>
<sequence length="78" mass="9331">MARLSGLQREVLSLYRRCLREIRKKPSETRSNFKAYTRAEFRKNMSVSKKDFSAIEYLLRKGNRQLEMYSSPGIRNIR</sequence>
<evidence type="ECO:0000256" key="1">
    <source>
        <dbReference type="ARBA" id="ARBA00004305"/>
    </source>
</evidence>
<dbReference type="OMA" id="VEMYSSP"/>
<evidence type="ECO:0000256" key="2">
    <source>
        <dbReference type="ARBA" id="ARBA00023128"/>
    </source>
</evidence>
<evidence type="ECO:0000259" key="5">
    <source>
        <dbReference type="Pfam" id="PF05347"/>
    </source>
</evidence>
<evidence type="ECO:0000256" key="4">
    <source>
        <dbReference type="ARBA" id="ARBA00025715"/>
    </source>
</evidence>
<dbReference type="VEuPathDB" id="FungiDB:P174DRAFT_440345"/>
<dbReference type="AlphaFoldDB" id="A0A2I1CDN8"/>
<keyword evidence="2" id="KW-0496">Mitochondrion</keyword>
<name>A0A2I1CDN8_ASPN1</name>
<protein>
    <recommendedName>
        <fullName evidence="5">Complex 1 LYR protein domain-containing protein</fullName>
    </recommendedName>
</protein>
<comment type="similarity">
    <text evidence="4">Belongs to the complex I LYR family. SDHAF1 subfamily.</text>
</comment>
<dbReference type="RefSeq" id="XP_024684333.1">
    <property type="nucleotide sequence ID" value="XM_024827032.1"/>
</dbReference>
<dbReference type="InterPro" id="IPR008011">
    <property type="entry name" value="Complex1_LYR_dom"/>
</dbReference>
<dbReference type="InterPro" id="IPR045295">
    <property type="entry name" value="Complex1_LYR_SDHAF1_LYRM8"/>
</dbReference>
<proteinExistence type="inferred from homology"/>
<gene>
    <name evidence="6" type="ORF">P174DRAFT_440345</name>
</gene>
<dbReference type="Pfam" id="PF05347">
    <property type="entry name" value="Complex1_LYR"/>
    <property type="match status" value="1"/>
</dbReference>
<accession>A0A2I1CDN8</accession>
<dbReference type="EMBL" id="MSZS01000003">
    <property type="protein sequence ID" value="PKX95738.1"/>
    <property type="molecule type" value="Genomic_DNA"/>
</dbReference>
<organism evidence="6 7">
    <name type="scientific">Aspergillus novofumigatus (strain IBT 16806)</name>
    <dbReference type="NCBI Taxonomy" id="1392255"/>
    <lineage>
        <taxon>Eukaryota</taxon>
        <taxon>Fungi</taxon>
        <taxon>Dikarya</taxon>
        <taxon>Ascomycota</taxon>
        <taxon>Pezizomycotina</taxon>
        <taxon>Eurotiomycetes</taxon>
        <taxon>Eurotiomycetidae</taxon>
        <taxon>Eurotiales</taxon>
        <taxon>Aspergillaceae</taxon>
        <taxon>Aspergillus</taxon>
        <taxon>Aspergillus subgen. Fumigati</taxon>
    </lineage>
</organism>
<evidence type="ECO:0000256" key="3">
    <source>
        <dbReference type="ARBA" id="ARBA00023186"/>
    </source>
</evidence>
<dbReference type="PANTHER" id="PTHR13675">
    <property type="entry name" value="LYR MOTIF-CONTAINING PROTEIN 2"/>
    <property type="match status" value="1"/>
</dbReference>
<dbReference type="GO" id="GO:0005759">
    <property type="term" value="C:mitochondrial matrix"/>
    <property type="evidence" value="ECO:0007669"/>
    <property type="project" value="UniProtKB-SubCell"/>
</dbReference>
<evidence type="ECO:0000313" key="7">
    <source>
        <dbReference type="Proteomes" id="UP000234474"/>
    </source>
</evidence>
<keyword evidence="7" id="KW-1185">Reference proteome</keyword>
<dbReference type="CDD" id="cd20268">
    <property type="entry name" value="Complex1_LYR_SDHAF1_LYRM8"/>
    <property type="match status" value="1"/>
</dbReference>
<dbReference type="GeneID" id="36534357"/>
<evidence type="ECO:0000313" key="6">
    <source>
        <dbReference type="EMBL" id="PKX95738.1"/>
    </source>
</evidence>
<comment type="subcellular location">
    <subcellularLocation>
        <location evidence="1">Mitochondrion matrix</location>
    </subcellularLocation>
</comment>